<sequence>MIVIIRRSGIHSAPTGPSSQIFLLELAFAAEHVKATSAYLNIMAATISLPETLENITSATGAAAQGLPESSALLPPKDGITLLDTKNDIFLAYLQALALRNLNVIRSIKHGSDSGEAQKLSEDITKKLVEHRVYLERGVKPLESKIKYQVDKVMRAAEDEERSERQKAKAGAQSKPKSKADDAEKDSDEEESSDEDEEDAIDAAAYRPNPASFAATASASEDANAARRQKSKEDGVYRPPRISATAMPTTEAREKKDRSRPERSRTLDEYVSQELSGAPMAEPSIGSTITAGGRKTKSDKQQREEAERTAYEETNLVRLPKESKKERAKKAAKERQGGGFGGEEWKGLGDSLDRIGDLTRRKGGKDSALEKSRKRNFVEDGPRGSGIGDAFETKRRRMEKKAGRK</sequence>
<organism evidence="2 3">
    <name type="scientific">Hortaea werneckii</name>
    <name type="common">Black yeast</name>
    <name type="synonym">Cladosporium werneckii</name>
    <dbReference type="NCBI Taxonomy" id="91943"/>
    <lineage>
        <taxon>Eukaryota</taxon>
        <taxon>Fungi</taxon>
        <taxon>Dikarya</taxon>
        <taxon>Ascomycota</taxon>
        <taxon>Pezizomycotina</taxon>
        <taxon>Dothideomycetes</taxon>
        <taxon>Dothideomycetidae</taxon>
        <taxon>Mycosphaerellales</taxon>
        <taxon>Teratosphaeriaceae</taxon>
        <taxon>Hortaea</taxon>
    </lineage>
</organism>
<feature type="compositionally biased region" description="Basic and acidic residues" evidence="1">
    <location>
        <begin position="319"/>
        <end position="336"/>
    </location>
</feature>
<dbReference type="GO" id="GO:0000462">
    <property type="term" value="P:maturation of SSU-rRNA from tricistronic rRNA transcript (SSU-rRNA, 5.8S rRNA, LSU-rRNA)"/>
    <property type="evidence" value="ECO:0007669"/>
    <property type="project" value="TreeGrafter"/>
</dbReference>
<proteinExistence type="predicted"/>
<name>A0A3M7I870_HORWE</name>
<feature type="compositionally biased region" description="Basic residues" evidence="1">
    <location>
        <begin position="394"/>
        <end position="405"/>
    </location>
</feature>
<dbReference type="Proteomes" id="UP000281677">
    <property type="component" value="Unassembled WGS sequence"/>
</dbReference>
<feature type="compositionally biased region" description="Acidic residues" evidence="1">
    <location>
        <begin position="183"/>
        <end position="201"/>
    </location>
</feature>
<dbReference type="Pfam" id="PF04000">
    <property type="entry name" value="Sas10_Utp3"/>
    <property type="match status" value="1"/>
</dbReference>
<evidence type="ECO:0000313" key="3">
    <source>
        <dbReference type="Proteomes" id="UP000281677"/>
    </source>
</evidence>
<feature type="compositionally biased region" description="Basic and acidic residues" evidence="1">
    <location>
        <begin position="157"/>
        <end position="167"/>
    </location>
</feature>
<protein>
    <recommendedName>
        <fullName evidence="4">Sas10 C-terminal domain-containing protein</fullName>
    </recommendedName>
</protein>
<feature type="region of interest" description="Disordered" evidence="1">
    <location>
        <begin position="157"/>
        <end position="405"/>
    </location>
</feature>
<dbReference type="PANTHER" id="PTHR13237:SF9">
    <property type="entry name" value="NEUROGUIDIN"/>
    <property type="match status" value="1"/>
</dbReference>
<evidence type="ECO:0000256" key="1">
    <source>
        <dbReference type="SAM" id="MobiDB-lite"/>
    </source>
</evidence>
<gene>
    <name evidence="2" type="ORF">D0859_14290</name>
</gene>
<dbReference type="InterPro" id="IPR007146">
    <property type="entry name" value="Sas10/Utp3/C1D"/>
</dbReference>
<evidence type="ECO:0000313" key="2">
    <source>
        <dbReference type="EMBL" id="RMZ21694.1"/>
    </source>
</evidence>
<feature type="compositionally biased region" description="Basic and acidic residues" evidence="1">
    <location>
        <begin position="343"/>
        <end position="382"/>
    </location>
</feature>
<dbReference type="GO" id="GO:0032040">
    <property type="term" value="C:small-subunit processome"/>
    <property type="evidence" value="ECO:0007669"/>
    <property type="project" value="TreeGrafter"/>
</dbReference>
<feature type="compositionally biased region" description="Low complexity" evidence="1">
    <location>
        <begin position="211"/>
        <end position="223"/>
    </location>
</feature>
<accession>A0A3M7I870</accession>
<reference evidence="2 3" key="1">
    <citation type="journal article" date="2018" name="BMC Genomics">
        <title>Genomic evidence for intraspecific hybridization in a clonal and extremely halotolerant yeast.</title>
        <authorList>
            <person name="Gostincar C."/>
            <person name="Stajich J.E."/>
            <person name="Zupancic J."/>
            <person name="Zalar P."/>
            <person name="Gunde-Cimerman N."/>
        </authorList>
    </citation>
    <scope>NUCLEOTIDE SEQUENCE [LARGE SCALE GENOMIC DNA]</scope>
    <source>
        <strain evidence="2 3">EXF-120</strain>
    </source>
</reference>
<dbReference type="PANTHER" id="PTHR13237">
    <property type="entry name" value="SOMETHING ABOUT SILENCING PROTEIN 10-RELATED"/>
    <property type="match status" value="1"/>
</dbReference>
<feature type="compositionally biased region" description="Basic and acidic residues" evidence="1">
    <location>
        <begin position="296"/>
        <end position="311"/>
    </location>
</feature>
<dbReference type="OrthoDB" id="203440at2759"/>
<evidence type="ECO:0008006" key="4">
    <source>
        <dbReference type="Google" id="ProtNLM"/>
    </source>
</evidence>
<dbReference type="EMBL" id="QWIT01000640">
    <property type="protein sequence ID" value="RMZ21694.1"/>
    <property type="molecule type" value="Genomic_DNA"/>
</dbReference>
<dbReference type="AlphaFoldDB" id="A0A3M7I870"/>
<dbReference type="VEuPathDB" id="FungiDB:BTJ68_06727"/>
<comment type="caution">
    <text evidence="2">The sequence shown here is derived from an EMBL/GenBank/DDBJ whole genome shotgun (WGS) entry which is preliminary data.</text>
</comment>
<feature type="compositionally biased region" description="Basic and acidic residues" evidence="1">
    <location>
        <begin position="251"/>
        <end position="268"/>
    </location>
</feature>